<dbReference type="InterPro" id="IPR029068">
    <property type="entry name" value="Glyas_Bleomycin-R_OHBP_Dase"/>
</dbReference>
<comment type="caution">
    <text evidence="2">The sequence shown here is derived from an EMBL/GenBank/DDBJ whole genome shotgun (WGS) entry which is preliminary data.</text>
</comment>
<reference evidence="2 3" key="1">
    <citation type="submission" date="2021-03" db="EMBL/GenBank/DDBJ databases">
        <authorList>
            <person name="So Y."/>
        </authorList>
    </citation>
    <scope>NUCLEOTIDE SEQUENCE [LARGE SCALE GENOMIC DNA]</scope>
    <source>
        <strain evidence="2 3">SSH11</strain>
    </source>
</reference>
<dbReference type="InterPro" id="IPR052164">
    <property type="entry name" value="Anthracycline_SecMetBiosynth"/>
</dbReference>
<dbReference type="SUPFAM" id="SSF54593">
    <property type="entry name" value="Glyoxalase/Bleomycin resistance protein/Dihydroxybiphenyl dioxygenase"/>
    <property type="match status" value="1"/>
</dbReference>
<dbReference type="Pfam" id="PF00903">
    <property type="entry name" value="Glyoxalase"/>
    <property type="match status" value="1"/>
</dbReference>
<organism evidence="2 3">
    <name type="scientific">Pararoseomonas baculiformis</name>
    <dbReference type="NCBI Taxonomy" id="2820812"/>
    <lineage>
        <taxon>Bacteria</taxon>
        <taxon>Pseudomonadati</taxon>
        <taxon>Pseudomonadota</taxon>
        <taxon>Alphaproteobacteria</taxon>
        <taxon>Acetobacterales</taxon>
        <taxon>Acetobacteraceae</taxon>
        <taxon>Pararoseomonas</taxon>
    </lineage>
</organism>
<dbReference type="PANTHER" id="PTHR33993:SF14">
    <property type="entry name" value="GB|AAF24581.1"/>
    <property type="match status" value="1"/>
</dbReference>
<evidence type="ECO:0000259" key="1">
    <source>
        <dbReference type="PROSITE" id="PS51819"/>
    </source>
</evidence>
<dbReference type="RefSeq" id="WP_209380493.1">
    <property type="nucleotide sequence ID" value="NZ_JAGIZB010000015.1"/>
</dbReference>
<evidence type="ECO:0000313" key="2">
    <source>
        <dbReference type="EMBL" id="MBP0446222.1"/>
    </source>
</evidence>
<evidence type="ECO:0000313" key="3">
    <source>
        <dbReference type="Proteomes" id="UP000681594"/>
    </source>
</evidence>
<proteinExistence type="predicted"/>
<sequence length="130" mass="14124">MNPPDLTGGRTITFLYTDDLPRLSRFYEEVLGLACVVDQGRCRILRASPTALIGICDIPGRPRGTDGVLVSFAVEDLDAAHAALSARGVRFEGPVSLGMGGTVRSAFFRDPEGYRLEIQSFLQDGLPWLP</sequence>
<dbReference type="Proteomes" id="UP000681594">
    <property type="component" value="Unassembled WGS sequence"/>
</dbReference>
<protein>
    <submittedName>
        <fullName evidence="2">VOC family protein</fullName>
    </submittedName>
</protein>
<dbReference type="PANTHER" id="PTHR33993">
    <property type="entry name" value="GLYOXALASE-RELATED"/>
    <property type="match status" value="1"/>
</dbReference>
<dbReference type="EMBL" id="JAGIZB010000015">
    <property type="protein sequence ID" value="MBP0446222.1"/>
    <property type="molecule type" value="Genomic_DNA"/>
</dbReference>
<dbReference type="InterPro" id="IPR037523">
    <property type="entry name" value="VOC_core"/>
</dbReference>
<accession>A0ABS4AGR4</accession>
<dbReference type="PROSITE" id="PS51819">
    <property type="entry name" value="VOC"/>
    <property type="match status" value="1"/>
</dbReference>
<dbReference type="InterPro" id="IPR004360">
    <property type="entry name" value="Glyas_Fos-R_dOase_dom"/>
</dbReference>
<feature type="domain" description="VOC" evidence="1">
    <location>
        <begin position="8"/>
        <end position="121"/>
    </location>
</feature>
<name>A0ABS4AGR4_9PROT</name>
<gene>
    <name evidence="2" type="ORF">J8J14_15720</name>
</gene>
<keyword evidence="3" id="KW-1185">Reference proteome</keyword>
<dbReference type="CDD" id="cd06587">
    <property type="entry name" value="VOC"/>
    <property type="match status" value="1"/>
</dbReference>
<dbReference type="Gene3D" id="3.10.180.10">
    <property type="entry name" value="2,3-Dihydroxybiphenyl 1,2-Dioxygenase, domain 1"/>
    <property type="match status" value="1"/>
</dbReference>